<reference evidence="1" key="1">
    <citation type="submission" date="2018-02" db="EMBL/GenBank/DDBJ databases">
        <title>Rhizophora mucronata_Transcriptome.</title>
        <authorList>
            <person name="Meera S.P."/>
            <person name="Sreeshan A."/>
            <person name="Augustine A."/>
        </authorList>
    </citation>
    <scope>NUCLEOTIDE SEQUENCE</scope>
    <source>
        <tissue evidence="1">Leaf</tissue>
    </source>
</reference>
<protein>
    <submittedName>
        <fullName evidence="1">Cytoplasmic dynein light chain</fullName>
    </submittedName>
</protein>
<dbReference type="AlphaFoldDB" id="A0A2P2KL17"/>
<name>A0A2P2KL17_RHIMU</name>
<proteinExistence type="predicted"/>
<organism evidence="1">
    <name type="scientific">Rhizophora mucronata</name>
    <name type="common">Asiatic mangrove</name>
    <dbReference type="NCBI Taxonomy" id="61149"/>
    <lineage>
        <taxon>Eukaryota</taxon>
        <taxon>Viridiplantae</taxon>
        <taxon>Streptophyta</taxon>
        <taxon>Embryophyta</taxon>
        <taxon>Tracheophyta</taxon>
        <taxon>Spermatophyta</taxon>
        <taxon>Magnoliopsida</taxon>
        <taxon>eudicotyledons</taxon>
        <taxon>Gunneridae</taxon>
        <taxon>Pentapetalae</taxon>
        <taxon>rosids</taxon>
        <taxon>fabids</taxon>
        <taxon>Malpighiales</taxon>
        <taxon>Rhizophoraceae</taxon>
        <taxon>Rhizophora</taxon>
    </lineage>
</organism>
<evidence type="ECO:0000313" key="1">
    <source>
        <dbReference type="EMBL" id="MBX06399.1"/>
    </source>
</evidence>
<sequence>MKSVKMSKSKWSKLFLLLIFLFVKTDRIWTRDMEVAGNVWLVQILGVSSLIPRVLLSTSHWRLSISSSSRELLLLYPLHESLNDGEWDHHCFSIKLERQENVKKAPIFRWSNLIFGERERQERTKKEVIHVHMGSF</sequence>
<accession>A0A2P2KL17</accession>
<dbReference type="EMBL" id="GGEC01025915">
    <property type="protein sequence ID" value="MBX06399.1"/>
    <property type="molecule type" value="Transcribed_RNA"/>
</dbReference>